<comment type="caution">
    <text evidence="1">The sequence shown here is derived from an EMBL/GenBank/DDBJ whole genome shotgun (WGS) entry which is preliminary data.</text>
</comment>
<dbReference type="EMBL" id="ACHR03000060">
    <property type="protein sequence ID" value="KAE8637270.1"/>
    <property type="molecule type" value="Genomic_DNA"/>
</dbReference>
<accession>A0ACB6HBP3</accession>
<reference evidence="1 2" key="3">
    <citation type="journal article" date="2010" name="BMC Genomics">
        <title>Transcriptome sequencing and comparative analysis of cucumber flowers with different sex types.</title>
        <authorList>
            <person name="Guo S."/>
            <person name="Zheng Y."/>
            <person name="Joung J.G."/>
            <person name="Liu S."/>
            <person name="Zhang Z."/>
            <person name="Crasta O.R."/>
            <person name="Sobral B.W."/>
            <person name="Xu Y."/>
            <person name="Huang S."/>
            <person name="Fei Z."/>
        </authorList>
    </citation>
    <scope>NUCLEOTIDE SEQUENCE [LARGE SCALE GENOMIC DNA]</scope>
    <source>
        <strain evidence="2">cv. 9930</strain>
        <tissue evidence="1">Leaf</tissue>
    </source>
</reference>
<feature type="non-terminal residue" evidence="1">
    <location>
        <position position="1"/>
    </location>
</feature>
<evidence type="ECO:0000313" key="1">
    <source>
        <dbReference type="EMBL" id="KAE8637270.1"/>
    </source>
</evidence>
<evidence type="ECO:0000313" key="2">
    <source>
        <dbReference type="Proteomes" id="UP000029981"/>
    </source>
</evidence>
<name>A0ACB6HBP3_CUCSA</name>
<protein>
    <submittedName>
        <fullName evidence="1">Uncharacterized protein</fullName>
    </submittedName>
</protein>
<feature type="non-terminal residue" evidence="1">
    <location>
        <position position="68"/>
    </location>
</feature>
<dbReference type="Proteomes" id="UP000029981">
    <property type="component" value="Unassembled WGS sequence"/>
</dbReference>
<gene>
    <name evidence="1" type="ORF">Csa_023871</name>
</gene>
<proteinExistence type="predicted"/>
<reference evidence="1 2" key="5">
    <citation type="journal article" date="2019" name="Gigascience">
        <title>A chromosome-scale genome assembly of cucumber (Cucumis sativus L.).</title>
        <authorList>
            <person name="Li Q."/>
            <person name="Li H."/>
            <person name="Huang W."/>
            <person name="Xu Y."/>
            <person name="Zhou Q."/>
            <person name="Wang S."/>
            <person name="Ruan J."/>
            <person name="Huang S."/>
            <person name="Zhang Z."/>
        </authorList>
    </citation>
    <scope>NUCLEOTIDE SEQUENCE [LARGE SCALE GENOMIC DNA]</scope>
    <source>
        <strain evidence="2">cv. 9930</strain>
        <tissue evidence="1">Leaf</tissue>
    </source>
</reference>
<keyword evidence="2" id="KW-1185">Reference proteome</keyword>
<reference evidence="1 2" key="4">
    <citation type="journal article" date="2011" name="BMC Genomics">
        <title>RNA-Seq improves annotation of protein-coding genes in the cucumber genome.</title>
        <authorList>
            <person name="Li Z."/>
            <person name="Zhang Z."/>
            <person name="Yan P."/>
            <person name="Huang S."/>
            <person name="Fei Z."/>
            <person name="Lin K."/>
        </authorList>
    </citation>
    <scope>NUCLEOTIDE SEQUENCE [LARGE SCALE GENOMIC DNA]</scope>
    <source>
        <strain evidence="2">cv. 9930</strain>
        <tissue evidence="1">Leaf</tissue>
    </source>
</reference>
<reference evidence="1 2" key="2">
    <citation type="journal article" date="2009" name="PLoS ONE">
        <title>An integrated genetic and cytogenetic map of the cucumber genome.</title>
        <authorList>
            <person name="Ren Y."/>
            <person name="Zhang Z."/>
            <person name="Liu J."/>
            <person name="Staub J.E."/>
            <person name="Han Y."/>
            <person name="Cheng Z."/>
            <person name="Li X."/>
            <person name="Lu J."/>
            <person name="Miao H."/>
            <person name="Kang H."/>
            <person name="Xie B."/>
            <person name="Gu X."/>
            <person name="Wang X."/>
            <person name="Du Y."/>
            <person name="Jin W."/>
            <person name="Huang S."/>
        </authorList>
    </citation>
    <scope>NUCLEOTIDE SEQUENCE [LARGE SCALE GENOMIC DNA]</scope>
    <source>
        <strain evidence="2">cv. 9930</strain>
        <tissue evidence="1">Leaf</tissue>
    </source>
</reference>
<reference evidence="1 2" key="1">
    <citation type="journal article" date="2009" name="Nat. Genet.">
        <title>The genome of the cucumber, Cucumis sativus L.</title>
        <authorList>
            <person name="Huang S."/>
            <person name="Li R."/>
            <person name="Zhang Z."/>
            <person name="Li L."/>
            <person name="Gu X."/>
            <person name="Fan W."/>
            <person name="Lucas W.J."/>
            <person name="Wang X."/>
            <person name="Xie B."/>
            <person name="Ni P."/>
            <person name="Ren Y."/>
            <person name="Zhu H."/>
            <person name="Li J."/>
            <person name="Lin K."/>
            <person name="Jin W."/>
            <person name="Fei Z."/>
            <person name="Li G."/>
            <person name="Staub J."/>
            <person name="Kilian A."/>
            <person name="van der Vossen E.A."/>
            <person name="Wu Y."/>
            <person name="Guo J."/>
            <person name="He J."/>
            <person name="Jia Z."/>
            <person name="Ren Y."/>
            <person name="Tian G."/>
            <person name="Lu Y."/>
            <person name="Ruan J."/>
            <person name="Qian W."/>
            <person name="Wang M."/>
            <person name="Huang Q."/>
            <person name="Li B."/>
            <person name="Xuan Z."/>
            <person name="Cao J."/>
            <person name="Asan"/>
            <person name="Wu Z."/>
            <person name="Zhang J."/>
            <person name="Cai Q."/>
            <person name="Bai Y."/>
            <person name="Zhao B."/>
            <person name="Han Y."/>
            <person name="Li Y."/>
            <person name="Li X."/>
            <person name="Wang S."/>
            <person name="Shi Q."/>
            <person name="Liu S."/>
            <person name="Cho W.K."/>
            <person name="Kim J.Y."/>
            <person name="Xu Y."/>
            <person name="Heller-Uszynska K."/>
            <person name="Miao H."/>
            <person name="Cheng Z."/>
            <person name="Zhang S."/>
            <person name="Wu J."/>
            <person name="Yang Y."/>
            <person name="Kang H."/>
            <person name="Li M."/>
            <person name="Liang H."/>
            <person name="Ren X."/>
            <person name="Shi Z."/>
            <person name="Wen M."/>
            <person name="Jian M."/>
            <person name="Yang H."/>
            <person name="Zhang G."/>
            <person name="Yang Z."/>
            <person name="Chen R."/>
            <person name="Liu S."/>
            <person name="Li J."/>
            <person name="Ma L."/>
            <person name="Liu H."/>
            <person name="Zhou Y."/>
            <person name="Zhao J."/>
            <person name="Fang X."/>
            <person name="Li G."/>
            <person name="Fang L."/>
            <person name="Li Y."/>
            <person name="Liu D."/>
            <person name="Zheng H."/>
            <person name="Zhang Y."/>
            <person name="Qin N."/>
            <person name="Li Z."/>
            <person name="Yang G."/>
            <person name="Yang S."/>
            <person name="Bolund L."/>
            <person name="Kristiansen K."/>
            <person name="Zheng H."/>
            <person name="Li S."/>
            <person name="Zhang X."/>
            <person name="Yang H."/>
            <person name="Wang J."/>
            <person name="Sun R."/>
            <person name="Zhang B."/>
            <person name="Jiang S."/>
            <person name="Wang J."/>
            <person name="Du Y."/>
            <person name="Li S."/>
        </authorList>
    </citation>
    <scope>NUCLEOTIDE SEQUENCE [LARGE SCALE GENOMIC DNA]</scope>
    <source>
        <strain evidence="2">cv. 9930</strain>
        <tissue evidence="1">Leaf</tissue>
    </source>
</reference>
<sequence length="68" mass="7543">QTKASRVPRRLPPETKPPAVSPCPAPPLHSKLLLLCSPPPPVFFRVSPPTEPLWPFRFKPRAIPSSLL</sequence>
<organism evidence="1 2">
    <name type="scientific">Cucumis sativus</name>
    <name type="common">Cucumber</name>
    <dbReference type="NCBI Taxonomy" id="3659"/>
    <lineage>
        <taxon>Eukaryota</taxon>
        <taxon>Viridiplantae</taxon>
        <taxon>Streptophyta</taxon>
        <taxon>Embryophyta</taxon>
        <taxon>Tracheophyta</taxon>
        <taxon>Spermatophyta</taxon>
        <taxon>Magnoliopsida</taxon>
        <taxon>eudicotyledons</taxon>
        <taxon>Gunneridae</taxon>
        <taxon>Pentapetalae</taxon>
        <taxon>rosids</taxon>
        <taxon>fabids</taxon>
        <taxon>Cucurbitales</taxon>
        <taxon>Cucurbitaceae</taxon>
        <taxon>Benincaseae</taxon>
        <taxon>Cucumis</taxon>
    </lineage>
</organism>